<dbReference type="OrthoDB" id="2692910at2759"/>
<sequence>ELPFSKKPGTLSNEALKEIRIFSNEVKAKADQLGRRFGRSARDILVSTSATRNEFNNIIMKEYNDLMKDIPKDDMTARRDKLKHVYKWSEASSVIPSNKLVKSIAAKLENAKVQFSGLAEAWCNLEEIEIVGVLMYVGEDPAGRQLSGIFGGSDMIRKFINDRGFDFKKLKAGTLRKLVVPYLRRKLGHMYDGQSDDEEAEDLLADVPEIEIKLWHEDIIRIPDTSLTKGDVALIRASDGTVLHKVADDPEWQKICEEGDHRHKESAAARPKK</sequence>
<keyword evidence="2" id="KW-1185">Reference proteome</keyword>
<dbReference type="InParanoid" id="A0A0C3D5Z1"/>
<accession>A0A0C3D5Z1</accession>
<dbReference type="Proteomes" id="UP000053989">
    <property type="component" value="Unassembled WGS sequence"/>
</dbReference>
<dbReference type="STRING" id="1036808.A0A0C3D5Z1"/>
<dbReference type="AlphaFoldDB" id="A0A0C3D5Z1"/>
<proteinExistence type="predicted"/>
<name>A0A0C3D5Z1_9AGAM</name>
<feature type="non-terminal residue" evidence="1">
    <location>
        <position position="273"/>
    </location>
</feature>
<protein>
    <submittedName>
        <fullName evidence="1">Uncharacterized protein</fullName>
    </submittedName>
</protein>
<reference evidence="2" key="2">
    <citation type="submission" date="2015-01" db="EMBL/GenBank/DDBJ databases">
        <title>Evolutionary Origins and Diversification of the Mycorrhizal Mutualists.</title>
        <authorList>
            <consortium name="DOE Joint Genome Institute"/>
            <consortium name="Mycorrhizal Genomics Consortium"/>
            <person name="Kohler A."/>
            <person name="Kuo A."/>
            <person name="Nagy L.G."/>
            <person name="Floudas D."/>
            <person name="Copeland A."/>
            <person name="Barry K.W."/>
            <person name="Cichocki N."/>
            <person name="Veneault-Fourrey C."/>
            <person name="LaButti K."/>
            <person name="Lindquist E.A."/>
            <person name="Lipzen A."/>
            <person name="Lundell T."/>
            <person name="Morin E."/>
            <person name="Murat C."/>
            <person name="Riley R."/>
            <person name="Ohm R."/>
            <person name="Sun H."/>
            <person name="Tunlid A."/>
            <person name="Henrissat B."/>
            <person name="Grigoriev I.V."/>
            <person name="Hibbett D.S."/>
            <person name="Martin F."/>
        </authorList>
    </citation>
    <scope>NUCLEOTIDE SEQUENCE [LARGE SCALE GENOMIC DNA]</scope>
    <source>
        <strain evidence="2">Foug A</strain>
    </source>
</reference>
<evidence type="ECO:0000313" key="1">
    <source>
        <dbReference type="EMBL" id="KIM56180.1"/>
    </source>
</evidence>
<gene>
    <name evidence="1" type="ORF">SCLCIDRAFT_35922</name>
</gene>
<evidence type="ECO:0000313" key="2">
    <source>
        <dbReference type="Proteomes" id="UP000053989"/>
    </source>
</evidence>
<reference evidence="1 2" key="1">
    <citation type="submission" date="2014-04" db="EMBL/GenBank/DDBJ databases">
        <authorList>
            <consortium name="DOE Joint Genome Institute"/>
            <person name="Kuo A."/>
            <person name="Kohler A."/>
            <person name="Nagy L.G."/>
            <person name="Floudas D."/>
            <person name="Copeland A."/>
            <person name="Barry K.W."/>
            <person name="Cichocki N."/>
            <person name="Veneault-Fourrey C."/>
            <person name="LaButti K."/>
            <person name="Lindquist E.A."/>
            <person name="Lipzen A."/>
            <person name="Lundell T."/>
            <person name="Morin E."/>
            <person name="Murat C."/>
            <person name="Sun H."/>
            <person name="Tunlid A."/>
            <person name="Henrissat B."/>
            <person name="Grigoriev I.V."/>
            <person name="Hibbett D.S."/>
            <person name="Martin F."/>
            <person name="Nordberg H.P."/>
            <person name="Cantor M.N."/>
            <person name="Hua S.X."/>
        </authorList>
    </citation>
    <scope>NUCLEOTIDE SEQUENCE [LARGE SCALE GENOMIC DNA]</scope>
    <source>
        <strain evidence="1 2">Foug A</strain>
    </source>
</reference>
<dbReference type="HOGENOM" id="CLU_046026_0_0_1"/>
<organism evidence="1 2">
    <name type="scientific">Scleroderma citrinum Foug A</name>
    <dbReference type="NCBI Taxonomy" id="1036808"/>
    <lineage>
        <taxon>Eukaryota</taxon>
        <taxon>Fungi</taxon>
        <taxon>Dikarya</taxon>
        <taxon>Basidiomycota</taxon>
        <taxon>Agaricomycotina</taxon>
        <taxon>Agaricomycetes</taxon>
        <taxon>Agaricomycetidae</taxon>
        <taxon>Boletales</taxon>
        <taxon>Sclerodermatineae</taxon>
        <taxon>Sclerodermataceae</taxon>
        <taxon>Scleroderma</taxon>
    </lineage>
</organism>
<feature type="non-terminal residue" evidence="1">
    <location>
        <position position="1"/>
    </location>
</feature>
<dbReference type="EMBL" id="KN822121">
    <property type="protein sequence ID" value="KIM56180.1"/>
    <property type="molecule type" value="Genomic_DNA"/>
</dbReference>